<dbReference type="AlphaFoldDB" id="A0A1L8CSZ4"/>
<dbReference type="Proteomes" id="UP000187485">
    <property type="component" value="Unassembled WGS sequence"/>
</dbReference>
<keyword evidence="5 6" id="KW-0411">Iron-sulfur</keyword>
<evidence type="ECO:0000313" key="8">
    <source>
        <dbReference type="EMBL" id="GAV22060.1"/>
    </source>
</evidence>
<comment type="function">
    <text evidence="6">Component of a complex that catalyzes the oxidation of glycolate to glyoxylate.</text>
</comment>
<evidence type="ECO:0000313" key="9">
    <source>
        <dbReference type="Proteomes" id="UP000187485"/>
    </source>
</evidence>
<organism evidence="8 9">
    <name type="scientific">Carboxydothermus pertinax</name>
    <dbReference type="NCBI Taxonomy" id="870242"/>
    <lineage>
        <taxon>Bacteria</taxon>
        <taxon>Bacillati</taxon>
        <taxon>Bacillota</taxon>
        <taxon>Clostridia</taxon>
        <taxon>Thermoanaerobacterales</taxon>
        <taxon>Thermoanaerobacteraceae</taxon>
        <taxon>Carboxydothermus</taxon>
    </lineage>
</organism>
<dbReference type="PIRSF" id="PIRSF000139">
    <property type="entry name" value="Glc_ox_4Fe-4S"/>
    <property type="match status" value="1"/>
</dbReference>
<dbReference type="STRING" id="870242.cpu_05700"/>
<keyword evidence="6" id="KW-0249">Electron transport</keyword>
<dbReference type="EC" id="1.1.99.14" evidence="6"/>
<keyword evidence="9" id="KW-1185">Reference proteome</keyword>
<dbReference type="InterPro" id="IPR017900">
    <property type="entry name" value="4Fe4S_Fe_S_CS"/>
</dbReference>
<evidence type="ECO:0000256" key="2">
    <source>
        <dbReference type="ARBA" id="ARBA00022723"/>
    </source>
</evidence>
<feature type="domain" description="4Fe-4S ferredoxin-type" evidence="7">
    <location>
        <begin position="1"/>
        <end position="32"/>
    </location>
</feature>
<dbReference type="Gene3D" id="1.10.1060.10">
    <property type="entry name" value="Alpha-helical ferredoxin"/>
    <property type="match status" value="1"/>
</dbReference>
<evidence type="ECO:0000256" key="5">
    <source>
        <dbReference type="ARBA" id="ARBA00023014"/>
    </source>
</evidence>
<comment type="caution">
    <text evidence="8">The sequence shown here is derived from an EMBL/GenBank/DDBJ whole genome shotgun (WGS) entry which is preliminary data.</text>
</comment>
<dbReference type="GO" id="GO:0051539">
    <property type="term" value="F:4 iron, 4 sulfur cluster binding"/>
    <property type="evidence" value="ECO:0007669"/>
    <property type="project" value="UniProtKB-UniRule"/>
</dbReference>
<dbReference type="Pfam" id="PF02754">
    <property type="entry name" value="CCG"/>
    <property type="match status" value="2"/>
</dbReference>
<accession>A0A1L8CSZ4</accession>
<keyword evidence="2 6" id="KW-0479">Metal-binding</keyword>
<comment type="catalytic activity">
    <reaction evidence="6">
        <text>(R)-lactate + A = pyruvate + AH2</text>
        <dbReference type="Rhea" id="RHEA:15089"/>
        <dbReference type="ChEBI" id="CHEBI:13193"/>
        <dbReference type="ChEBI" id="CHEBI:15361"/>
        <dbReference type="ChEBI" id="CHEBI:16004"/>
        <dbReference type="ChEBI" id="CHEBI:17499"/>
    </reaction>
</comment>
<evidence type="ECO:0000259" key="7">
    <source>
        <dbReference type="PROSITE" id="PS51379"/>
    </source>
</evidence>
<dbReference type="InterPro" id="IPR004017">
    <property type="entry name" value="Cys_rich_dom"/>
</dbReference>
<keyword evidence="1 6" id="KW-0004">4Fe-4S</keyword>
<dbReference type="PROSITE" id="PS00198">
    <property type="entry name" value="4FE4S_FER_1"/>
    <property type="match status" value="2"/>
</dbReference>
<dbReference type="GO" id="GO:0046872">
    <property type="term" value="F:metal ion binding"/>
    <property type="evidence" value="ECO:0007669"/>
    <property type="project" value="UniProtKB-UniRule"/>
</dbReference>
<dbReference type="GO" id="GO:0019154">
    <property type="term" value="F:glycolate dehydrogenase activity"/>
    <property type="evidence" value="ECO:0007669"/>
    <property type="project" value="UniProtKB-EC"/>
</dbReference>
<dbReference type="InterPro" id="IPR017896">
    <property type="entry name" value="4Fe4S_Fe-S-bd"/>
</dbReference>
<reference evidence="9" key="1">
    <citation type="submission" date="2016-12" db="EMBL/GenBank/DDBJ databases">
        <title>Draft Genome Sequences od Carboxydothermus pertinax and islandicus, Hydrogenogenic Carboxydotrophic Bacteria.</title>
        <authorList>
            <person name="Fukuyama Y."/>
            <person name="Ohmae K."/>
            <person name="Yoneda Y."/>
            <person name="Yoshida T."/>
            <person name="Sako Y."/>
        </authorList>
    </citation>
    <scope>NUCLEOTIDE SEQUENCE [LARGE SCALE GENOMIC DNA]</scope>
    <source>
        <strain evidence="9">Ug1</strain>
    </source>
</reference>
<comment type="catalytic activity">
    <reaction evidence="6">
        <text>glycolate + A = glyoxylate + AH2</text>
        <dbReference type="Rhea" id="RHEA:21264"/>
        <dbReference type="ChEBI" id="CHEBI:13193"/>
        <dbReference type="ChEBI" id="CHEBI:17499"/>
        <dbReference type="ChEBI" id="CHEBI:29805"/>
        <dbReference type="ChEBI" id="CHEBI:36655"/>
        <dbReference type="EC" id="1.1.99.14"/>
    </reaction>
</comment>
<keyword evidence="6" id="KW-0813">Transport</keyword>
<evidence type="ECO:0000256" key="6">
    <source>
        <dbReference type="PIRNR" id="PIRNR000139"/>
    </source>
</evidence>
<comment type="cofactor">
    <cofactor evidence="6">
        <name>[4Fe-4S] cluster</name>
        <dbReference type="ChEBI" id="CHEBI:49883"/>
    </cofactor>
    <text evidence="6">Binds 2 [4Fe-4S] clusters.</text>
</comment>
<evidence type="ECO:0000256" key="3">
    <source>
        <dbReference type="ARBA" id="ARBA00022737"/>
    </source>
</evidence>
<dbReference type="InterPro" id="IPR009051">
    <property type="entry name" value="Helical_ferredxn"/>
</dbReference>
<dbReference type="SUPFAM" id="SSF46548">
    <property type="entry name" value="alpha-helical ferredoxin"/>
    <property type="match status" value="1"/>
</dbReference>
<dbReference type="OrthoDB" id="5241828at2"/>
<dbReference type="PANTHER" id="PTHR32479">
    <property type="entry name" value="GLYCOLATE OXIDASE IRON-SULFUR SUBUNIT"/>
    <property type="match status" value="1"/>
</dbReference>
<dbReference type="PROSITE" id="PS51379">
    <property type="entry name" value="4FE4S_FER_2"/>
    <property type="match status" value="1"/>
</dbReference>
<evidence type="ECO:0000256" key="4">
    <source>
        <dbReference type="ARBA" id="ARBA00023004"/>
    </source>
</evidence>
<sequence>MIEIQQEFLKCMRCGNCQAVCPIYKETKMEAEVARGKIQLIKGVTEGVLKPTEYLAEKIATCLTCLACQENCPSGVNYEKILLYGRDYLAKENGLPPVKKAIFKVLRKPRLFNFGLKMASRFQGLAMKKVKGRSGRKLRFGLLEDHENRLLPEFSKETLVEKARSKQTSGKEKLLYFPGCMINNVYVNVGEAVIDVLKHNGAQVVVPEKQSCCGTPARVHGDIESAKSLGRYVIDTYLATDADYVITSCSTCGVTLRQGYVELFTDEPEYLEKAKKLAEKTRDINEYLVEKGFIRPKKLNLKVTYHDPCHLNRKLKVNKQPREILKAVLGGNFREMKKPATCCGGAGSFSLTHYPLSKAIGRKKALDIIETGAEVVATSCPGCMLQLNDALAKQGSNIRVFHVAELLAEGYKEK</sequence>
<dbReference type="RefSeq" id="WP_077177142.1">
    <property type="nucleotide sequence ID" value="NZ_BDJK01000008.1"/>
</dbReference>
<proteinExistence type="predicted"/>
<dbReference type="Pfam" id="PF13183">
    <property type="entry name" value="Fer4_8"/>
    <property type="match status" value="1"/>
</dbReference>
<dbReference type="EMBL" id="BDJK01000008">
    <property type="protein sequence ID" value="GAV22060.1"/>
    <property type="molecule type" value="Genomic_DNA"/>
</dbReference>
<gene>
    <name evidence="8" type="ORF">cpu_05700</name>
</gene>
<keyword evidence="3" id="KW-0677">Repeat</keyword>
<evidence type="ECO:0000256" key="1">
    <source>
        <dbReference type="ARBA" id="ARBA00022485"/>
    </source>
</evidence>
<dbReference type="InterPro" id="IPR012257">
    <property type="entry name" value="Glc_ox_4Fe-4S"/>
</dbReference>
<protein>
    <recommendedName>
        <fullName evidence="6">Glycolate oxidase iron-sulfur subunit</fullName>
        <ecNumber evidence="6">1.1.99.14</ecNumber>
    </recommendedName>
</protein>
<dbReference type="PANTHER" id="PTHR32479:SF20">
    <property type="entry name" value="GLYCOLATE OXIDASE IRON-SULFUR SUBUNIT"/>
    <property type="match status" value="1"/>
</dbReference>
<keyword evidence="4 6" id="KW-0408">Iron</keyword>
<name>A0A1L8CSZ4_9THEO</name>